<evidence type="ECO:0000313" key="2">
    <source>
        <dbReference type="Proteomes" id="UP000034491"/>
    </source>
</evidence>
<name>A0A0M2R8L2_9PROT</name>
<dbReference type="STRING" id="1549748.WH95_15940"/>
<dbReference type="Proteomes" id="UP000034491">
    <property type="component" value="Unassembled WGS sequence"/>
</dbReference>
<protein>
    <submittedName>
        <fullName evidence="1">Uncharacterized protein</fullName>
    </submittedName>
</protein>
<organism evidence="1 2">
    <name type="scientific">Kiloniella litopenaei</name>
    <dbReference type="NCBI Taxonomy" id="1549748"/>
    <lineage>
        <taxon>Bacteria</taxon>
        <taxon>Pseudomonadati</taxon>
        <taxon>Pseudomonadota</taxon>
        <taxon>Alphaproteobacteria</taxon>
        <taxon>Rhodospirillales</taxon>
        <taxon>Kiloniellaceae</taxon>
        <taxon>Kiloniella</taxon>
    </lineage>
</organism>
<sequence length="64" mass="7328">MIGLSQKTIWTSLRLQLLLHHDHHNDRMKHKHGVGALAHHSLGILVKRLREAHHVTDADRGGNY</sequence>
<dbReference type="AlphaFoldDB" id="A0A0M2R8L2"/>
<evidence type="ECO:0000313" key="1">
    <source>
        <dbReference type="EMBL" id="KKJ75883.1"/>
    </source>
</evidence>
<keyword evidence="2" id="KW-1185">Reference proteome</keyword>
<proteinExistence type="predicted"/>
<accession>A0A0M2R8L2</accession>
<comment type="caution">
    <text evidence="1">The sequence shown here is derived from an EMBL/GenBank/DDBJ whole genome shotgun (WGS) entry which is preliminary data.</text>
</comment>
<dbReference type="EMBL" id="LANI01000024">
    <property type="protein sequence ID" value="KKJ75883.1"/>
    <property type="molecule type" value="Genomic_DNA"/>
</dbReference>
<reference evidence="1 2" key="1">
    <citation type="submission" date="2015-03" db="EMBL/GenBank/DDBJ databases">
        <title>Genome sequence of Kiloniella sp. P1-1, isolated from the gut microflora of Pacific white shrimp, Penaeus vannamei.</title>
        <authorList>
            <person name="Shao Z."/>
            <person name="Wang L."/>
            <person name="Li X."/>
        </authorList>
    </citation>
    <scope>NUCLEOTIDE SEQUENCE [LARGE SCALE GENOMIC DNA]</scope>
    <source>
        <strain evidence="1 2">P1-1</strain>
    </source>
</reference>
<gene>
    <name evidence="1" type="ORF">WH95_15940</name>
</gene>